<sequence>MKKIKKGGGASIMNIVMKINRVRNELKKLFEEFGNEVDDRMILYVWCESGEMYEESRARLGFGRTSNAKNVNTKSQSEASSKSKGSERKTAFKKRKNYETILFYLINTSRSTERVEIVVELCSYILWNILTQPSESKYRQISNEALKNLVQKKCKRKDEIKSEGLYQQIIRMLANFGFIQSYDNNWYFGFFQDYDGEWYHHREVDVMHIWEAYCLLYRKYY</sequence>
<dbReference type="Proteomes" id="UP000023152">
    <property type="component" value="Unassembled WGS sequence"/>
</dbReference>
<proteinExistence type="predicted"/>
<evidence type="ECO:0000313" key="2">
    <source>
        <dbReference type="EMBL" id="ETO19788.1"/>
    </source>
</evidence>
<protein>
    <submittedName>
        <fullName evidence="2">Uncharacterized protein</fullName>
    </submittedName>
</protein>
<reference evidence="2 3" key="1">
    <citation type="journal article" date="2013" name="Curr. Biol.">
        <title>The Genome of the Foraminiferan Reticulomyxa filosa.</title>
        <authorList>
            <person name="Glockner G."/>
            <person name="Hulsmann N."/>
            <person name="Schleicher M."/>
            <person name="Noegel A.A."/>
            <person name="Eichinger L."/>
            <person name="Gallinger C."/>
            <person name="Pawlowski J."/>
            <person name="Sierra R."/>
            <person name="Euteneuer U."/>
            <person name="Pillet L."/>
            <person name="Moustafa A."/>
            <person name="Platzer M."/>
            <person name="Groth M."/>
            <person name="Szafranski K."/>
            <person name="Schliwa M."/>
        </authorList>
    </citation>
    <scope>NUCLEOTIDE SEQUENCE [LARGE SCALE GENOMIC DNA]</scope>
</reference>
<feature type="compositionally biased region" description="Low complexity" evidence="1">
    <location>
        <begin position="74"/>
        <end position="83"/>
    </location>
</feature>
<comment type="caution">
    <text evidence="2">The sequence shown here is derived from an EMBL/GenBank/DDBJ whole genome shotgun (WGS) entry which is preliminary data.</text>
</comment>
<keyword evidence="3" id="KW-1185">Reference proteome</keyword>
<evidence type="ECO:0000256" key="1">
    <source>
        <dbReference type="SAM" id="MobiDB-lite"/>
    </source>
</evidence>
<organism evidence="2 3">
    <name type="scientific">Reticulomyxa filosa</name>
    <dbReference type="NCBI Taxonomy" id="46433"/>
    <lineage>
        <taxon>Eukaryota</taxon>
        <taxon>Sar</taxon>
        <taxon>Rhizaria</taxon>
        <taxon>Retaria</taxon>
        <taxon>Foraminifera</taxon>
        <taxon>Monothalamids</taxon>
        <taxon>Reticulomyxidae</taxon>
        <taxon>Reticulomyxa</taxon>
    </lineage>
</organism>
<gene>
    <name evidence="2" type="ORF">RFI_17441</name>
</gene>
<feature type="region of interest" description="Disordered" evidence="1">
    <location>
        <begin position="67"/>
        <end position="90"/>
    </location>
</feature>
<dbReference type="EMBL" id="ASPP01013283">
    <property type="protein sequence ID" value="ETO19788.1"/>
    <property type="molecule type" value="Genomic_DNA"/>
</dbReference>
<evidence type="ECO:0000313" key="3">
    <source>
        <dbReference type="Proteomes" id="UP000023152"/>
    </source>
</evidence>
<name>X6N1K5_RETFI</name>
<dbReference type="AlphaFoldDB" id="X6N1K5"/>
<accession>X6N1K5</accession>